<evidence type="ECO:0000256" key="6">
    <source>
        <dbReference type="SAM" id="Coils"/>
    </source>
</evidence>
<protein>
    <recommendedName>
        <fullName evidence="3">beta-N-acetylhexosaminidase</fullName>
        <ecNumber evidence="3">3.2.1.52</ecNumber>
    </recommendedName>
</protein>
<accession>A0A544TWM3</accession>
<evidence type="ECO:0000256" key="5">
    <source>
        <dbReference type="ARBA" id="ARBA00023295"/>
    </source>
</evidence>
<dbReference type="InterPro" id="IPR025453">
    <property type="entry name" value="DUF4309"/>
</dbReference>
<evidence type="ECO:0000256" key="1">
    <source>
        <dbReference type="ARBA" id="ARBA00001231"/>
    </source>
</evidence>
<keyword evidence="5 8" id="KW-0326">Glycosidase</keyword>
<dbReference type="InterPro" id="IPR017853">
    <property type="entry name" value="GH"/>
</dbReference>
<evidence type="ECO:0000259" key="7">
    <source>
        <dbReference type="Pfam" id="PF00933"/>
    </source>
</evidence>
<proteinExistence type="inferred from homology"/>
<dbReference type="PANTHER" id="PTHR30480">
    <property type="entry name" value="BETA-HEXOSAMINIDASE-RELATED"/>
    <property type="match status" value="1"/>
</dbReference>
<dbReference type="GO" id="GO:0004563">
    <property type="term" value="F:beta-N-acetylhexosaminidase activity"/>
    <property type="evidence" value="ECO:0007669"/>
    <property type="project" value="UniProtKB-EC"/>
</dbReference>
<evidence type="ECO:0000313" key="8">
    <source>
        <dbReference type="EMBL" id="TQR21849.1"/>
    </source>
</evidence>
<dbReference type="Proteomes" id="UP000316626">
    <property type="component" value="Unassembled WGS sequence"/>
</dbReference>
<dbReference type="AlphaFoldDB" id="A0A544TWM3"/>
<dbReference type="EMBL" id="VDGI01000001">
    <property type="protein sequence ID" value="TQR21849.1"/>
    <property type="molecule type" value="Genomic_DNA"/>
</dbReference>
<dbReference type="SUPFAM" id="SSF51445">
    <property type="entry name" value="(Trans)glycosidases"/>
    <property type="match status" value="1"/>
</dbReference>
<gene>
    <name evidence="8" type="primary">nagZ</name>
    <name evidence="8" type="ORF">FG384_01095</name>
</gene>
<dbReference type="Pfam" id="PF00933">
    <property type="entry name" value="Glyco_hydro_3"/>
    <property type="match status" value="1"/>
</dbReference>
<dbReference type="EC" id="3.2.1.52" evidence="3"/>
<keyword evidence="6" id="KW-0175">Coiled coil</keyword>
<dbReference type="GO" id="GO:0009254">
    <property type="term" value="P:peptidoglycan turnover"/>
    <property type="evidence" value="ECO:0007669"/>
    <property type="project" value="TreeGrafter"/>
</dbReference>
<dbReference type="PROSITE" id="PS00775">
    <property type="entry name" value="GLYCOSYL_HYDROL_F3"/>
    <property type="match status" value="1"/>
</dbReference>
<feature type="domain" description="Glycoside hydrolase family 3 N-terminal" evidence="7">
    <location>
        <begin position="186"/>
        <end position="506"/>
    </location>
</feature>
<dbReference type="InterPro" id="IPR050226">
    <property type="entry name" value="NagZ_Beta-hexosaminidase"/>
</dbReference>
<reference evidence="8 9" key="1">
    <citation type="submission" date="2019-06" db="EMBL/GenBank/DDBJ databases">
        <title>Psychrobacillus vulpis sp. nov., a new species isolated from feces of a red fox that inhabits in The Tablas de Daimiel Natural Park, Albacete, Spain.</title>
        <authorList>
            <person name="Rodriguez M."/>
            <person name="Reina J.C."/>
            <person name="Bejar V."/>
            <person name="Llamas I."/>
        </authorList>
    </citation>
    <scope>NUCLEOTIDE SEQUENCE [LARGE SCALE GENOMIC DNA]</scope>
    <source>
        <strain evidence="8 9">Z8</strain>
    </source>
</reference>
<name>A0A544TWM3_9BACI</name>
<keyword evidence="9" id="KW-1185">Reference proteome</keyword>
<dbReference type="Pfam" id="PF14172">
    <property type="entry name" value="DUF4309"/>
    <property type="match status" value="1"/>
</dbReference>
<dbReference type="PANTHER" id="PTHR30480:SF13">
    <property type="entry name" value="BETA-HEXOSAMINIDASE"/>
    <property type="match status" value="1"/>
</dbReference>
<organism evidence="8 9">
    <name type="scientific">Psychrobacillus vulpis</name>
    <dbReference type="NCBI Taxonomy" id="2325572"/>
    <lineage>
        <taxon>Bacteria</taxon>
        <taxon>Bacillati</taxon>
        <taxon>Bacillota</taxon>
        <taxon>Bacilli</taxon>
        <taxon>Bacillales</taxon>
        <taxon>Bacillaceae</taxon>
        <taxon>Psychrobacillus</taxon>
    </lineage>
</organism>
<dbReference type="InterPro" id="IPR019800">
    <property type="entry name" value="Glyco_hydro_3_AS"/>
</dbReference>
<comment type="similarity">
    <text evidence="2">Belongs to the glycosyl hydrolase 3 family.</text>
</comment>
<keyword evidence="4 8" id="KW-0378">Hydrolase</keyword>
<dbReference type="GO" id="GO:0005975">
    <property type="term" value="P:carbohydrate metabolic process"/>
    <property type="evidence" value="ECO:0007669"/>
    <property type="project" value="InterPro"/>
</dbReference>
<evidence type="ECO:0000256" key="3">
    <source>
        <dbReference type="ARBA" id="ARBA00012663"/>
    </source>
</evidence>
<comment type="caution">
    <text evidence="8">The sequence shown here is derived from an EMBL/GenBank/DDBJ whole genome shotgun (WGS) entry which is preliminary data.</text>
</comment>
<evidence type="ECO:0000313" key="9">
    <source>
        <dbReference type="Proteomes" id="UP000316626"/>
    </source>
</evidence>
<comment type="catalytic activity">
    <reaction evidence="1">
        <text>Hydrolysis of terminal non-reducing N-acetyl-D-hexosamine residues in N-acetyl-beta-D-hexosaminides.</text>
        <dbReference type="EC" id="3.2.1.52"/>
    </reaction>
</comment>
<dbReference type="InterPro" id="IPR036962">
    <property type="entry name" value="Glyco_hydro_3_N_sf"/>
</dbReference>
<dbReference type="OrthoDB" id="9805821at2"/>
<feature type="coiled-coil region" evidence="6">
    <location>
        <begin position="496"/>
        <end position="523"/>
    </location>
</feature>
<dbReference type="NCBIfam" id="NF003740">
    <property type="entry name" value="PRK05337.1"/>
    <property type="match status" value="1"/>
</dbReference>
<dbReference type="InterPro" id="IPR001764">
    <property type="entry name" value="Glyco_hydro_3_N"/>
</dbReference>
<evidence type="ECO:0000256" key="2">
    <source>
        <dbReference type="ARBA" id="ARBA00005336"/>
    </source>
</evidence>
<sequence>MVIENNKEKKGVIHSEDSMMDLEKPSEVESLVMLIFELAKKGQTLDVPFIVGETNIQEVHELWGTPDKSSELTMATYEDYVSKSTAIGYRTNSVFDIRSNGVSVQQIYLNDIKTIKGKADEIRSYQDDEVNQIILVYNVTSTYQLKWVLPKPTENNPNPSVDHISVVTDVKTGIVQENPAISKMSLEEKIGQMIFAGIQGTDLSEETKRLISTDKVGGIIFFKDNLKEANQTVALLNVIKSESNKEKFPLFLGVDQEGGRITRLPGLSRLPTNEEIGKQNDPSYSYSIGAHLGEQLNAFGFNIDFAPVLDVNSNPKNPVIGDRSFGNNPNIVSELGIQTMQGIQSQNVISVVKHFPGHGDTAEDSHKELPVIRKSLEELNKLELIPFKNALEDGADVVMVAHILLPKIDPNFPSSMSHEIITGILREQMQFDGVIMTDDMTMNAILGNYKIDQAAVEAVKAGNDIVLIAHDYTNVKKTIEAIVRAVKDGEISEESINESVNRILSLKEKYNLANEKVDEVDLQQLNKDIEKLLRK</sequence>
<dbReference type="Gene3D" id="3.20.20.300">
    <property type="entry name" value="Glycoside hydrolase, family 3, N-terminal domain"/>
    <property type="match status" value="1"/>
</dbReference>
<evidence type="ECO:0000256" key="4">
    <source>
        <dbReference type="ARBA" id="ARBA00022801"/>
    </source>
</evidence>